<feature type="active site" evidence="5">
    <location>
        <position position="421"/>
    </location>
</feature>
<dbReference type="EMBL" id="BAABCJ010000001">
    <property type="protein sequence ID" value="GAA3696099.1"/>
    <property type="molecule type" value="Genomic_DNA"/>
</dbReference>
<dbReference type="InterPro" id="IPR030390">
    <property type="entry name" value="MeTrfase_TrmA_AS"/>
</dbReference>
<dbReference type="GO" id="GO:0008168">
    <property type="term" value="F:methyltransferase activity"/>
    <property type="evidence" value="ECO:0007669"/>
    <property type="project" value="UniProtKB-KW"/>
</dbReference>
<feature type="binding site" evidence="4">
    <location>
        <position position="394"/>
    </location>
    <ligand>
        <name>S-adenosyl-L-methionine</name>
        <dbReference type="ChEBI" id="CHEBI:59789"/>
    </ligand>
</feature>
<dbReference type="PROSITE" id="PS50926">
    <property type="entry name" value="TRAM"/>
    <property type="match status" value="1"/>
</dbReference>
<dbReference type="InterPro" id="IPR029063">
    <property type="entry name" value="SAM-dependent_MTases_sf"/>
</dbReference>
<feature type="active site" description="Nucleophile" evidence="4">
    <location>
        <position position="421"/>
    </location>
</feature>
<feature type="binding site" evidence="4">
    <location>
        <position position="292"/>
    </location>
    <ligand>
        <name>S-adenosyl-L-methionine</name>
        <dbReference type="ChEBI" id="CHEBI:59789"/>
    </ligand>
</feature>
<dbReference type="Proteomes" id="UP001501536">
    <property type="component" value="Unassembled WGS sequence"/>
</dbReference>
<comment type="similarity">
    <text evidence="4">Belongs to the class I-like SAM-binding methyltransferase superfamily. RNA M5U methyltransferase family.</text>
</comment>
<dbReference type="InterPro" id="IPR012340">
    <property type="entry name" value="NA-bd_OB-fold"/>
</dbReference>
<dbReference type="SUPFAM" id="SSF50249">
    <property type="entry name" value="Nucleic acid-binding proteins"/>
    <property type="match status" value="1"/>
</dbReference>
<sequence length="464" mass="48639">MTDSPTAPVVELSVGPVAHGGHFVSRLEGRVVFVRHALPGERVRVRLTEHDDAARFWRGDAVEVLEASDDRREHVWAPADALAAHAAGRLPAGGAEFGHIVLPRQRGLKSDVVAEHLARTAGLDAADVGFEGVEAVPGEDADGLGWRTRMAFAVSAAGRPAMHAHRSDRLVEISGMPLATAGIQDSALWEVDLSGFERVEVAAPAAGGQLLVLLVPAEGTAPAAAQRQARRVAQGLGTDASVALLAQADGPAADGRGALQRVSGRTWLRETVEVAAPGAPYEYRVTGEGFWQIHRGAPALLTEAVLDIVAAAPGHRVADLYAGAGLFTRPLAELVGPSGAVLSIEGAPGTSKDARRNLHDHPQARIVQGRVERRLGPALAELPDAGGLDAVVLDPPRAGAGKEAVRRIAAAAPRSVAYVSCDPASFARDAAYLAREGYRLRGLRALDLYPNTHHVEVVGHFAAE</sequence>
<organism evidence="7 8">
    <name type="scientific">Zhihengliuella alba</name>
    <dbReference type="NCBI Taxonomy" id="547018"/>
    <lineage>
        <taxon>Bacteria</taxon>
        <taxon>Bacillati</taxon>
        <taxon>Actinomycetota</taxon>
        <taxon>Actinomycetes</taxon>
        <taxon>Micrococcales</taxon>
        <taxon>Micrococcaceae</taxon>
        <taxon>Zhihengliuella</taxon>
    </lineage>
</organism>
<feature type="domain" description="TRAM" evidence="6">
    <location>
        <begin position="3"/>
        <end position="63"/>
    </location>
</feature>
<dbReference type="CDD" id="cd02440">
    <property type="entry name" value="AdoMet_MTases"/>
    <property type="match status" value="1"/>
</dbReference>
<comment type="caution">
    <text evidence="7">The sequence shown here is derived from an EMBL/GenBank/DDBJ whole genome shotgun (WGS) entry which is preliminary data.</text>
</comment>
<dbReference type="InterPro" id="IPR010280">
    <property type="entry name" value="U5_MeTrfase_fam"/>
</dbReference>
<reference evidence="8" key="1">
    <citation type="journal article" date="2019" name="Int. J. Syst. Evol. Microbiol.">
        <title>The Global Catalogue of Microorganisms (GCM) 10K type strain sequencing project: providing services to taxonomists for standard genome sequencing and annotation.</title>
        <authorList>
            <consortium name="The Broad Institute Genomics Platform"/>
            <consortium name="The Broad Institute Genome Sequencing Center for Infectious Disease"/>
            <person name="Wu L."/>
            <person name="Ma J."/>
        </authorList>
    </citation>
    <scope>NUCLEOTIDE SEQUENCE [LARGE SCALE GENOMIC DNA]</scope>
    <source>
        <strain evidence="8">JCM 16961</strain>
    </source>
</reference>
<evidence type="ECO:0000256" key="5">
    <source>
        <dbReference type="PROSITE-ProRule" id="PRU10015"/>
    </source>
</evidence>
<dbReference type="PROSITE" id="PS01230">
    <property type="entry name" value="TRMA_1"/>
    <property type="match status" value="1"/>
</dbReference>
<evidence type="ECO:0000313" key="8">
    <source>
        <dbReference type="Proteomes" id="UP001501536"/>
    </source>
</evidence>
<evidence type="ECO:0000259" key="6">
    <source>
        <dbReference type="PROSITE" id="PS50926"/>
    </source>
</evidence>
<keyword evidence="8" id="KW-1185">Reference proteome</keyword>
<keyword evidence="1 4" id="KW-0489">Methyltransferase</keyword>
<evidence type="ECO:0000256" key="1">
    <source>
        <dbReference type="ARBA" id="ARBA00022603"/>
    </source>
</evidence>
<dbReference type="GO" id="GO:0032259">
    <property type="term" value="P:methylation"/>
    <property type="evidence" value="ECO:0007669"/>
    <property type="project" value="UniProtKB-KW"/>
</dbReference>
<dbReference type="SUPFAM" id="SSF53335">
    <property type="entry name" value="S-adenosyl-L-methionine-dependent methyltransferases"/>
    <property type="match status" value="1"/>
</dbReference>
<evidence type="ECO:0000313" key="7">
    <source>
        <dbReference type="EMBL" id="GAA3696099.1"/>
    </source>
</evidence>
<dbReference type="Pfam" id="PF05958">
    <property type="entry name" value="tRNA_U5-meth_tr"/>
    <property type="match status" value="1"/>
</dbReference>
<dbReference type="Gene3D" id="2.40.50.1070">
    <property type="match status" value="1"/>
</dbReference>
<feature type="binding site" evidence="4">
    <location>
        <position position="345"/>
    </location>
    <ligand>
        <name>S-adenosyl-L-methionine</name>
        <dbReference type="ChEBI" id="CHEBI:59789"/>
    </ligand>
</feature>
<dbReference type="RefSeq" id="WP_344879768.1">
    <property type="nucleotide sequence ID" value="NZ_BAABCJ010000001.1"/>
</dbReference>
<dbReference type="PROSITE" id="PS51687">
    <property type="entry name" value="SAM_MT_RNA_M5U"/>
    <property type="match status" value="1"/>
</dbReference>
<dbReference type="PANTHER" id="PTHR11061:SF30">
    <property type="entry name" value="TRNA (URACIL(54)-C(5))-METHYLTRANSFERASE"/>
    <property type="match status" value="1"/>
</dbReference>
<dbReference type="InterPro" id="IPR002792">
    <property type="entry name" value="TRAM_dom"/>
</dbReference>
<dbReference type="Pfam" id="PF01938">
    <property type="entry name" value="TRAM"/>
    <property type="match status" value="1"/>
</dbReference>
<evidence type="ECO:0000256" key="3">
    <source>
        <dbReference type="ARBA" id="ARBA00022691"/>
    </source>
</evidence>
<dbReference type="PANTHER" id="PTHR11061">
    <property type="entry name" value="RNA M5U METHYLTRANSFERASE"/>
    <property type="match status" value="1"/>
</dbReference>
<gene>
    <name evidence="7" type="ORF">GCM10022377_06100</name>
</gene>
<dbReference type="Gene3D" id="2.40.50.140">
    <property type="entry name" value="Nucleic acid-binding proteins"/>
    <property type="match status" value="1"/>
</dbReference>
<dbReference type="Gene3D" id="3.40.50.150">
    <property type="entry name" value="Vaccinia Virus protein VP39"/>
    <property type="match status" value="1"/>
</dbReference>
<protein>
    <submittedName>
        <fullName evidence="7">Class I SAM-dependent RNA methyltransferase</fullName>
    </submittedName>
</protein>
<evidence type="ECO:0000256" key="4">
    <source>
        <dbReference type="PROSITE-ProRule" id="PRU01024"/>
    </source>
</evidence>
<keyword evidence="3 4" id="KW-0949">S-adenosyl-L-methionine</keyword>
<evidence type="ECO:0000256" key="2">
    <source>
        <dbReference type="ARBA" id="ARBA00022679"/>
    </source>
</evidence>
<dbReference type="Pfam" id="PF01135">
    <property type="entry name" value="PCMT"/>
    <property type="match status" value="1"/>
</dbReference>
<proteinExistence type="inferred from homology"/>
<accession>A0ABP7CTI0</accession>
<keyword evidence="2 4" id="KW-0808">Transferase</keyword>
<name>A0ABP7CTI0_9MICC</name>
<feature type="binding site" evidence="4">
    <location>
        <position position="321"/>
    </location>
    <ligand>
        <name>S-adenosyl-L-methionine</name>
        <dbReference type="ChEBI" id="CHEBI:59789"/>
    </ligand>
</feature>